<dbReference type="EMBL" id="CP021431">
    <property type="protein sequence ID" value="ART99787.1"/>
    <property type="molecule type" value="Genomic_DNA"/>
</dbReference>
<feature type="transmembrane region" description="Helical" evidence="1">
    <location>
        <begin position="36"/>
        <end position="59"/>
    </location>
</feature>
<keyword evidence="3" id="KW-1185">Reference proteome</keyword>
<accession>A0A1Y0E8F8</accession>
<feature type="transmembrane region" description="Helical" evidence="1">
    <location>
        <begin position="66"/>
        <end position="86"/>
    </location>
</feature>
<dbReference type="OrthoDB" id="7851303at2"/>
<dbReference type="Proteomes" id="UP000195273">
    <property type="component" value="Chromosome"/>
</dbReference>
<keyword evidence="1" id="KW-0472">Membrane</keyword>
<proteinExistence type="predicted"/>
<dbReference type="InterPro" id="IPR006750">
    <property type="entry name" value="YdcZ"/>
</dbReference>
<keyword evidence="1" id="KW-0812">Transmembrane</keyword>
<dbReference type="KEGG" id="lvs:LOKVESSMR4R_00449"/>
<dbReference type="PANTHER" id="PTHR34821">
    <property type="entry name" value="INNER MEMBRANE PROTEIN YDCZ"/>
    <property type="match status" value="1"/>
</dbReference>
<name>A0A1Y0E8F8_9RHOB</name>
<dbReference type="STRING" id="1122181.GCA_000382265_03284"/>
<dbReference type="PANTHER" id="PTHR34821:SF2">
    <property type="entry name" value="INNER MEMBRANE PROTEIN YDCZ"/>
    <property type="match status" value="1"/>
</dbReference>
<feature type="transmembrane region" description="Helical" evidence="1">
    <location>
        <begin position="119"/>
        <end position="136"/>
    </location>
</feature>
<gene>
    <name evidence="2" type="ORF">LOKVESSMR4R_00449</name>
</gene>
<dbReference type="RefSeq" id="WP_087206112.1">
    <property type="nucleotide sequence ID" value="NZ_CP021431.1"/>
</dbReference>
<dbReference type="Pfam" id="PF04657">
    <property type="entry name" value="DMT_YdcZ"/>
    <property type="match status" value="1"/>
</dbReference>
<keyword evidence="1" id="KW-1133">Transmembrane helix</keyword>
<organism evidence="2 3">
    <name type="scientific">Yoonia vestfoldensis</name>
    <dbReference type="NCBI Taxonomy" id="245188"/>
    <lineage>
        <taxon>Bacteria</taxon>
        <taxon>Pseudomonadati</taxon>
        <taxon>Pseudomonadota</taxon>
        <taxon>Alphaproteobacteria</taxon>
        <taxon>Rhodobacterales</taxon>
        <taxon>Paracoccaceae</taxon>
        <taxon>Yoonia</taxon>
    </lineage>
</organism>
<dbReference type="GO" id="GO:0005886">
    <property type="term" value="C:plasma membrane"/>
    <property type="evidence" value="ECO:0007669"/>
    <property type="project" value="TreeGrafter"/>
</dbReference>
<dbReference type="AlphaFoldDB" id="A0A1Y0E8F8"/>
<evidence type="ECO:0000256" key="1">
    <source>
        <dbReference type="SAM" id="Phobius"/>
    </source>
</evidence>
<evidence type="ECO:0000313" key="2">
    <source>
        <dbReference type="EMBL" id="ART99787.1"/>
    </source>
</evidence>
<reference evidence="2 3" key="1">
    <citation type="submission" date="2017-05" db="EMBL/GenBank/DDBJ databases">
        <title>Genome Sequence of Loktanella vestfoldensis Strain SMR4r Isolated from a Culture of the Diatom Skeletonema marinoi.</title>
        <authorList>
            <person name="Topel M."/>
            <person name="Pinder M.I.M."/>
            <person name="Johansson O.N."/>
            <person name="Kourtchenko O."/>
            <person name="Godhe A."/>
            <person name="Clarke A.K."/>
        </authorList>
    </citation>
    <scope>NUCLEOTIDE SEQUENCE [LARGE SCALE GENOMIC DNA]</scope>
    <source>
        <strain evidence="2 3">SMR4r</strain>
    </source>
</reference>
<feature type="transmembrane region" description="Helical" evidence="1">
    <location>
        <begin position="92"/>
        <end position="112"/>
    </location>
</feature>
<evidence type="ECO:0000313" key="3">
    <source>
        <dbReference type="Proteomes" id="UP000195273"/>
    </source>
</evidence>
<protein>
    <submittedName>
        <fullName evidence="2">Putative inner membrane exporter, YdcZ</fullName>
    </submittedName>
</protein>
<sequence length="141" mass="14598">MIGFAALALLAGMLVSLSRQINGRLALSTSAWESSFWNHIVGLGFITLAALVFGGLFAGAPQDAPWWAYLGGPVGVVFIAAGSWLIARIGAAQTALLIIAGQMISGVVIDIIMGTAGNTWARVTGVTLILAGMWVARSARD</sequence>